<dbReference type="KEGG" id="cdes:C0J27_03615"/>
<evidence type="ECO:0000313" key="1">
    <source>
        <dbReference type="EMBL" id="AXK60808.1"/>
    </source>
</evidence>
<protein>
    <submittedName>
        <fullName evidence="1">Uncharacterized protein</fullName>
    </submittedName>
</protein>
<sequence length="558" mass="62892">MFKKNMWILSILTILIVGSIFYHQHAVKNNNAAFVQDVQTMSNYSIDEVVDAVYGKNGVNLDLQKILEIKNLVEQLKSLSQVEQQQVACLVINMLQEKKDKHILYCKLVSYLESIADDIVCKDTDTAIMTYAEQLFNYFILEQAEIVDHQKKLYIFLQAQKSFHLPKLMSFWATQDGAKALDAHIGSSTDNVVIQDMMTDMAILIGTQMGAEFANAQIDTQAEDLANILTQQSKTIQANVQSFQSQAQASQVTSLQKQITNFSNKSTEIQNKTQGAIDQSSLELNYLYQNISLNKPLQQYLSSPVVFDQIFAQGDMLTPEGYVWKNPFSVGDWQYAKDDDSFYQCQNSSIMSKDSTGILSSTRAENNSIFTEYSSAQSSYSISGVITIYQIEYPFFVGIIFNKARWISGNYEGLRKARMVGVYGKSETDIGVYFAEQYTMTDEQLASSKSDEPIQQPLAQILSGSVDKKIPLVVDAFNNLKKESIILNFEITTTPEKATFAFWNDKNSKKEITVDKLNSQMFLYHGIGFICPGAIAQFKLNSPKNILFTPDAILKYKG</sequence>
<accession>A0A345ZBZ1</accession>
<organism evidence="1 2">
    <name type="scientific">Candidatus Chromulinivorax destructor</name>
    <dbReference type="NCBI Taxonomy" id="2066483"/>
    <lineage>
        <taxon>Bacteria</taxon>
        <taxon>Candidatus Babelota</taxon>
        <taxon>Candidatus Babeliae</taxon>
        <taxon>Candidatus Babeliales</taxon>
        <taxon>Candidatus Chromulinivoraceae</taxon>
        <taxon>Candidatus Chromulinivorax</taxon>
    </lineage>
</organism>
<dbReference type="EMBL" id="CP025544">
    <property type="protein sequence ID" value="AXK60808.1"/>
    <property type="molecule type" value="Genomic_DNA"/>
</dbReference>
<proteinExistence type="predicted"/>
<dbReference type="AlphaFoldDB" id="A0A345ZBZ1"/>
<gene>
    <name evidence="1" type="ORF">C0J27_03615</name>
</gene>
<reference evidence="1 2" key="1">
    <citation type="submission" date="2017-12" db="EMBL/GenBank/DDBJ databases">
        <title>Chromulinavorax destructans is a abundant pathogen of dominant heterotrophic picoflagllates.</title>
        <authorList>
            <person name="Deeg C.M."/>
            <person name="Zimmer M."/>
            <person name="Suttle C.A."/>
        </authorList>
    </citation>
    <scope>NUCLEOTIDE SEQUENCE [LARGE SCALE GENOMIC DNA]</scope>
    <source>
        <strain evidence="1 2">SeV1</strain>
    </source>
</reference>
<keyword evidence="2" id="KW-1185">Reference proteome</keyword>
<name>A0A345ZBZ1_9BACT</name>
<dbReference type="Proteomes" id="UP000254834">
    <property type="component" value="Chromosome"/>
</dbReference>
<evidence type="ECO:0000313" key="2">
    <source>
        <dbReference type="Proteomes" id="UP000254834"/>
    </source>
</evidence>
<dbReference type="RefSeq" id="WP_115585823.1">
    <property type="nucleotide sequence ID" value="NZ_CP025544.1"/>
</dbReference>